<dbReference type="CDD" id="cd06845">
    <property type="entry name" value="Bcl-2_like"/>
    <property type="match status" value="1"/>
</dbReference>
<reference evidence="8" key="1">
    <citation type="journal article" date="2019" name="bioRxiv">
        <title>The Genome of the Zebra Mussel, Dreissena polymorpha: A Resource for Invasive Species Research.</title>
        <authorList>
            <person name="McCartney M.A."/>
            <person name="Auch B."/>
            <person name="Kono T."/>
            <person name="Mallez S."/>
            <person name="Zhang Y."/>
            <person name="Obille A."/>
            <person name="Becker A."/>
            <person name="Abrahante J.E."/>
            <person name="Garbe J."/>
            <person name="Badalamenti J.P."/>
            <person name="Herman A."/>
            <person name="Mangelson H."/>
            <person name="Liachko I."/>
            <person name="Sullivan S."/>
            <person name="Sone E.D."/>
            <person name="Koren S."/>
            <person name="Silverstein K.A.T."/>
            <person name="Beckman K.B."/>
            <person name="Gohl D.M."/>
        </authorList>
    </citation>
    <scope>NUCLEOTIDE SEQUENCE</scope>
    <source>
        <strain evidence="8">Duluth1</strain>
        <tissue evidence="8">Whole animal</tissue>
    </source>
</reference>
<keyword evidence="4" id="KW-0053">Apoptosis</keyword>
<dbReference type="OrthoDB" id="6021377at2759"/>
<dbReference type="PRINTS" id="PR01862">
    <property type="entry name" value="BCL2FAMILY"/>
</dbReference>
<evidence type="ECO:0000259" key="7">
    <source>
        <dbReference type="SMART" id="SM00337"/>
    </source>
</evidence>
<feature type="domain" description="Bcl-2 Bcl-2 homology region 1-3" evidence="7">
    <location>
        <begin position="84"/>
        <end position="182"/>
    </location>
</feature>
<dbReference type="SUPFAM" id="SSF56854">
    <property type="entry name" value="Bcl-2 inhibitors of programmed cell death"/>
    <property type="match status" value="1"/>
</dbReference>
<dbReference type="GO" id="GO:0097192">
    <property type="term" value="P:extrinsic apoptotic signaling pathway in absence of ligand"/>
    <property type="evidence" value="ECO:0007669"/>
    <property type="project" value="TreeGrafter"/>
</dbReference>
<keyword evidence="9" id="KW-1185">Reference proteome</keyword>
<keyword evidence="6" id="KW-0472">Membrane</keyword>
<dbReference type="PANTHER" id="PTHR11256:SF47">
    <property type="entry name" value="BCL-2-LIKE PROTEIN 10"/>
    <property type="match status" value="1"/>
</dbReference>
<sequence length="220" mass="24704">MTARSPTFGGLKSISNNLFAEIHQQWRHLPGNQGLNSIDQASQTSSLTPIESVRKEAEVIANDIVKNFGSDKEKGPPNRFCKTMRKTVKEVSDRHDIALSSMVNRLHIDDDNMFETFINVANEIFDDGRINWGRIVVVYAFASRLTSHFRKKDSNQDEKIALYVGKYVGNKLGLWILDNGGWDAFADFFSDENPVEDKIWKGLVYISMGGLGALAAMMGR</sequence>
<evidence type="ECO:0000256" key="5">
    <source>
        <dbReference type="ARBA" id="ARBA00022989"/>
    </source>
</evidence>
<dbReference type="GO" id="GO:0001836">
    <property type="term" value="P:release of cytochrome c from mitochondria"/>
    <property type="evidence" value="ECO:0007669"/>
    <property type="project" value="TreeGrafter"/>
</dbReference>
<dbReference type="PROSITE" id="PS50062">
    <property type="entry name" value="BCL2_FAMILY"/>
    <property type="match status" value="1"/>
</dbReference>
<dbReference type="EMBL" id="JAIWYP010000004">
    <property type="protein sequence ID" value="KAH3837652.1"/>
    <property type="molecule type" value="Genomic_DNA"/>
</dbReference>
<evidence type="ECO:0000313" key="8">
    <source>
        <dbReference type="EMBL" id="KAH3837652.1"/>
    </source>
</evidence>
<evidence type="ECO:0000313" key="9">
    <source>
        <dbReference type="Proteomes" id="UP000828390"/>
    </source>
</evidence>
<keyword evidence="5" id="KW-1133">Transmembrane helix</keyword>
<evidence type="ECO:0000256" key="6">
    <source>
        <dbReference type="ARBA" id="ARBA00023136"/>
    </source>
</evidence>
<dbReference type="InterPro" id="IPR002475">
    <property type="entry name" value="Bcl2-like"/>
</dbReference>
<protein>
    <recommendedName>
        <fullName evidence="7">Bcl-2 Bcl-2 homology region 1-3 domain-containing protein</fullName>
    </recommendedName>
</protein>
<dbReference type="GO" id="GO:0042981">
    <property type="term" value="P:regulation of apoptotic process"/>
    <property type="evidence" value="ECO:0007669"/>
    <property type="project" value="InterPro"/>
</dbReference>
<dbReference type="PANTHER" id="PTHR11256">
    <property type="entry name" value="BCL-2 RELATED"/>
    <property type="match status" value="1"/>
</dbReference>
<dbReference type="InterPro" id="IPR036834">
    <property type="entry name" value="Bcl-2-like_sf"/>
</dbReference>
<accession>A0A9D4KD50</accession>
<dbReference type="GO" id="GO:0005741">
    <property type="term" value="C:mitochondrial outer membrane"/>
    <property type="evidence" value="ECO:0007669"/>
    <property type="project" value="TreeGrafter"/>
</dbReference>
<reference evidence="8" key="2">
    <citation type="submission" date="2020-11" db="EMBL/GenBank/DDBJ databases">
        <authorList>
            <person name="McCartney M.A."/>
            <person name="Auch B."/>
            <person name="Kono T."/>
            <person name="Mallez S."/>
            <person name="Becker A."/>
            <person name="Gohl D.M."/>
            <person name="Silverstein K.A.T."/>
            <person name="Koren S."/>
            <person name="Bechman K.B."/>
            <person name="Herman A."/>
            <person name="Abrahante J.E."/>
            <person name="Garbe J."/>
        </authorList>
    </citation>
    <scope>NUCLEOTIDE SEQUENCE</scope>
    <source>
        <strain evidence="8">Duluth1</strain>
        <tissue evidence="8">Whole animal</tissue>
    </source>
</reference>
<dbReference type="Gene3D" id="1.10.437.10">
    <property type="entry name" value="Blc2-like"/>
    <property type="match status" value="1"/>
</dbReference>
<comment type="caution">
    <text evidence="8">The sequence shown here is derived from an EMBL/GenBank/DDBJ whole genome shotgun (WGS) entry which is preliminary data.</text>
</comment>
<comment type="subcellular location">
    <subcellularLocation>
        <location evidence="1">Endomembrane system</location>
    </subcellularLocation>
</comment>
<dbReference type="SMART" id="SM00337">
    <property type="entry name" value="BCL"/>
    <property type="match status" value="1"/>
</dbReference>
<keyword evidence="3" id="KW-0812">Transmembrane</keyword>
<name>A0A9D4KD50_DREPO</name>
<dbReference type="InterPro" id="IPR026298">
    <property type="entry name" value="Bcl-2_fam"/>
</dbReference>
<comment type="similarity">
    <text evidence="2">Belongs to the Bcl-2 family.</text>
</comment>
<dbReference type="Proteomes" id="UP000828390">
    <property type="component" value="Unassembled WGS sequence"/>
</dbReference>
<gene>
    <name evidence="8" type="ORF">DPMN_111052</name>
</gene>
<proteinExistence type="inferred from homology"/>
<organism evidence="8 9">
    <name type="scientific">Dreissena polymorpha</name>
    <name type="common">Zebra mussel</name>
    <name type="synonym">Mytilus polymorpha</name>
    <dbReference type="NCBI Taxonomy" id="45954"/>
    <lineage>
        <taxon>Eukaryota</taxon>
        <taxon>Metazoa</taxon>
        <taxon>Spiralia</taxon>
        <taxon>Lophotrochozoa</taxon>
        <taxon>Mollusca</taxon>
        <taxon>Bivalvia</taxon>
        <taxon>Autobranchia</taxon>
        <taxon>Heteroconchia</taxon>
        <taxon>Euheterodonta</taxon>
        <taxon>Imparidentia</taxon>
        <taxon>Neoheterodontei</taxon>
        <taxon>Myida</taxon>
        <taxon>Dreissenoidea</taxon>
        <taxon>Dreissenidae</taxon>
        <taxon>Dreissena</taxon>
    </lineage>
</organism>
<evidence type="ECO:0000256" key="2">
    <source>
        <dbReference type="ARBA" id="ARBA00009458"/>
    </source>
</evidence>
<dbReference type="Pfam" id="PF00452">
    <property type="entry name" value="Bcl-2"/>
    <property type="match status" value="1"/>
</dbReference>
<dbReference type="AlphaFoldDB" id="A0A9D4KD50"/>
<evidence type="ECO:0000256" key="1">
    <source>
        <dbReference type="ARBA" id="ARBA00004308"/>
    </source>
</evidence>
<dbReference type="GO" id="GO:0008630">
    <property type="term" value="P:intrinsic apoptotic signaling pathway in response to DNA damage"/>
    <property type="evidence" value="ECO:0007669"/>
    <property type="project" value="TreeGrafter"/>
</dbReference>
<evidence type="ECO:0000256" key="3">
    <source>
        <dbReference type="ARBA" id="ARBA00022692"/>
    </source>
</evidence>
<dbReference type="GO" id="GO:0051400">
    <property type="term" value="F:BH domain binding"/>
    <property type="evidence" value="ECO:0007669"/>
    <property type="project" value="TreeGrafter"/>
</dbReference>
<dbReference type="GO" id="GO:0012505">
    <property type="term" value="C:endomembrane system"/>
    <property type="evidence" value="ECO:0007669"/>
    <property type="project" value="UniProtKB-SubCell"/>
</dbReference>
<dbReference type="InterPro" id="IPR046371">
    <property type="entry name" value="Bcl-2_BH1-3"/>
</dbReference>
<evidence type="ECO:0000256" key="4">
    <source>
        <dbReference type="ARBA" id="ARBA00022703"/>
    </source>
</evidence>